<sequence>MSYSNSTVDLDTLLRTRTQDSEQVALNANCISNKTNGQNPLSRENLLSDAEAVELRRLEAKVELGLKAFWEIGQALSQIRDKRLYRETHKTFEEYCITRWEMSRRSAYQLIGAAIVVENVRNCAQILPLNEAQARPLVALPPEQQREAWKTAVSTAANGKVTALHVAQVAREYHRASVPTTPRNKNTFDQQKQSTKNSTPSITPSCWNCSHCSREFVDNPQNFYCYQLGKLNFIEKNGNQRAAECELWTYRGGESAQIKKTRLPLRETFTLTLQLPADLQPLIQDAAKESGLVVVDWVAKVLSEAVFTSHATQSTHIHQDFIDVSGSEVA</sequence>
<evidence type="ECO:0000313" key="2">
    <source>
        <dbReference type="EMBL" id="MBD2603806.1"/>
    </source>
</evidence>
<feature type="compositionally biased region" description="Polar residues" evidence="1">
    <location>
        <begin position="178"/>
        <end position="203"/>
    </location>
</feature>
<evidence type="ECO:0000313" key="3">
    <source>
        <dbReference type="Proteomes" id="UP000660380"/>
    </source>
</evidence>
<dbReference type="RefSeq" id="WP_038295538.1">
    <property type="nucleotide sequence ID" value="NZ_JACJTA010000006.1"/>
</dbReference>
<keyword evidence="3" id="KW-1185">Reference proteome</keyword>
<dbReference type="Proteomes" id="UP000660380">
    <property type="component" value="Unassembled WGS sequence"/>
</dbReference>
<gene>
    <name evidence="2" type="ORF">H6G81_04480</name>
</gene>
<dbReference type="EMBL" id="JACJTA010000006">
    <property type="protein sequence ID" value="MBD2603806.1"/>
    <property type="molecule type" value="Genomic_DNA"/>
</dbReference>
<comment type="caution">
    <text evidence="2">The sequence shown here is derived from an EMBL/GenBank/DDBJ whole genome shotgun (WGS) entry which is preliminary data.</text>
</comment>
<reference evidence="2 3" key="1">
    <citation type="journal article" date="2020" name="ISME J.">
        <title>Comparative genomics reveals insights into cyanobacterial evolution and habitat adaptation.</title>
        <authorList>
            <person name="Chen M.Y."/>
            <person name="Teng W.K."/>
            <person name="Zhao L."/>
            <person name="Hu C.X."/>
            <person name="Zhou Y.K."/>
            <person name="Han B.P."/>
            <person name="Song L.R."/>
            <person name="Shu W.S."/>
        </authorList>
    </citation>
    <scope>NUCLEOTIDE SEQUENCE [LARGE SCALE GENOMIC DNA]</scope>
    <source>
        <strain evidence="2 3">FACHB-248</strain>
    </source>
</reference>
<accession>A0ABR8GKA0</accession>
<feature type="region of interest" description="Disordered" evidence="1">
    <location>
        <begin position="177"/>
        <end position="203"/>
    </location>
</feature>
<protein>
    <submittedName>
        <fullName evidence="2">Uncharacterized protein</fullName>
    </submittedName>
</protein>
<organism evidence="2 3">
    <name type="scientific">Scytonema hofmannii FACHB-248</name>
    <dbReference type="NCBI Taxonomy" id="1842502"/>
    <lineage>
        <taxon>Bacteria</taxon>
        <taxon>Bacillati</taxon>
        <taxon>Cyanobacteriota</taxon>
        <taxon>Cyanophyceae</taxon>
        <taxon>Nostocales</taxon>
        <taxon>Scytonemataceae</taxon>
        <taxon>Scytonema</taxon>
    </lineage>
</organism>
<proteinExistence type="predicted"/>
<name>A0ABR8GKA0_9CYAN</name>
<evidence type="ECO:0000256" key="1">
    <source>
        <dbReference type="SAM" id="MobiDB-lite"/>
    </source>
</evidence>